<protein>
    <submittedName>
        <fullName evidence="1">Uncharacterized protein</fullName>
    </submittedName>
</protein>
<reference evidence="1" key="1">
    <citation type="submission" date="2021-10" db="EMBL/GenBank/DDBJ databases">
        <title>Collection of gut derived symbiotic bacterial strains cultured from healthy donors.</title>
        <authorList>
            <person name="Lin H."/>
            <person name="Littmann E."/>
            <person name="Kohout C."/>
            <person name="Pamer E.G."/>
        </authorList>
    </citation>
    <scope>NUCLEOTIDE SEQUENCE</scope>
    <source>
        <strain evidence="1">DFI.4.48</strain>
    </source>
</reference>
<evidence type="ECO:0000313" key="2">
    <source>
        <dbReference type="Proteomes" id="UP001198439"/>
    </source>
</evidence>
<gene>
    <name evidence="1" type="ORF">LJD69_13970</name>
</gene>
<feature type="non-terminal residue" evidence="1">
    <location>
        <position position="72"/>
    </location>
</feature>
<accession>A0AAW4VXB5</accession>
<dbReference type="AlphaFoldDB" id="A0AAW4VXB5"/>
<feature type="non-terminal residue" evidence="1">
    <location>
        <position position="1"/>
    </location>
</feature>
<comment type="caution">
    <text evidence="1">The sequence shown here is derived from an EMBL/GenBank/DDBJ whole genome shotgun (WGS) entry which is preliminary data.</text>
</comment>
<proteinExistence type="predicted"/>
<name>A0AAW4VXB5_9FIRM</name>
<evidence type="ECO:0000313" key="1">
    <source>
        <dbReference type="EMBL" id="MCB8611695.1"/>
    </source>
</evidence>
<sequence>PIELEFLYDPEEKIYKAIDFNPRFWMQHELIEKTSEYFMIRKILGEEISPKSNYNIYYKYWINTNQTIYKVL</sequence>
<organism evidence="1 2">
    <name type="scientific">Faecalibacillus faecis</name>
    <dbReference type="NCBI Taxonomy" id="1982628"/>
    <lineage>
        <taxon>Bacteria</taxon>
        <taxon>Bacillati</taxon>
        <taxon>Bacillota</taxon>
        <taxon>Erysipelotrichia</taxon>
        <taxon>Erysipelotrichales</taxon>
        <taxon>Coprobacillaceae</taxon>
        <taxon>Faecalibacillus</taxon>
    </lineage>
</organism>
<dbReference type="EMBL" id="JAJDKZ010000323">
    <property type="protein sequence ID" value="MCB8611695.1"/>
    <property type="molecule type" value="Genomic_DNA"/>
</dbReference>
<dbReference type="Proteomes" id="UP001198439">
    <property type="component" value="Unassembled WGS sequence"/>
</dbReference>
<dbReference type="RefSeq" id="WP_227280244.1">
    <property type="nucleotide sequence ID" value="NZ_JAJDKZ010000323.1"/>
</dbReference>